<keyword evidence="4" id="KW-1185">Reference proteome</keyword>
<evidence type="ECO:0000313" key="4">
    <source>
        <dbReference type="Proteomes" id="UP000075902"/>
    </source>
</evidence>
<proteinExistence type="predicted"/>
<keyword evidence="1" id="KW-1133">Transmembrane helix</keyword>
<protein>
    <recommendedName>
        <fullName evidence="2">Solute carrier family 3 member 2 N-terminal domain-containing protein</fullName>
    </recommendedName>
</protein>
<keyword evidence="1" id="KW-0472">Membrane</keyword>
<dbReference type="VEuPathDB" id="VectorBase:AMEC020487"/>
<dbReference type="EnsemblMetazoa" id="AMEC020487-RA">
    <property type="protein sequence ID" value="AMEC020487-PA"/>
    <property type="gene ID" value="AMEC020487"/>
</dbReference>
<dbReference type="Pfam" id="PF16028">
    <property type="entry name" value="SLC3A2_N"/>
    <property type="match status" value="1"/>
</dbReference>
<name>A0A182UHG7_9DIPT</name>
<feature type="domain" description="Solute carrier family 3 member 2 N-terminal" evidence="2">
    <location>
        <begin position="80"/>
        <end position="138"/>
    </location>
</feature>
<dbReference type="InterPro" id="IPR031984">
    <property type="entry name" value="SLC3A2_N"/>
</dbReference>
<keyword evidence="1" id="KW-0812">Transmembrane</keyword>
<evidence type="ECO:0000313" key="3">
    <source>
        <dbReference type="EnsemblMetazoa" id="AMEC020487-PA"/>
    </source>
</evidence>
<reference evidence="4" key="1">
    <citation type="submission" date="2014-01" db="EMBL/GenBank/DDBJ databases">
        <title>The Genome Sequence of Anopheles melas CM1001059_A (V2).</title>
        <authorList>
            <consortium name="The Broad Institute Genomics Platform"/>
            <person name="Neafsey D.E."/>
            <person name="Besansky N."/>
            <person name="Howell P."/>
            <person name="Walton C."/>
            <person name="Young S.K."/>
            <person name="Zeng Q."/>
            <person name="Gargeya S."/>
            <person name="Fitzgerald M."/>
            <person name="Haas B."/>
            <person name="Abouelleil A."/>
            <person name="Allen A.W."/>
            <person name="Alvarado L."/>
            <person name="Arachchi H.M."/>
            <person name="Berlin A.M."/>
            <person name="Chapman S.B."/>
            <person name="Gainer-Dewar J."/>
            <person name="Goldberg J."/>
            <person name="Griggs A."/>
            <person name="Gujja S."/>
            <person name="Hansen M."/>
            <person name="Howarth C."/>
            <person name="Imamovic A."/>
            <person name="Ireland A."/>
            <person name="Larimer J."/>
            <person name="McCowan C."/>
            <person name="Murphy C."/>
            <person name="Pearson M."/>
            <person name="Poon T.W."/>
            <person name="Priest M."/>
            <person name="Roberts A."/>
            <person name="Saif S."/>
            <person name="Shea T."/>
            <person name="Sisk P."/>
            <person name="Sykes S."/>
            <person name="Wortman J."/>
            <person name="Nusbaum C."/>
            <person name="Birren B."/>
        </authorList>
    </citation>
    <scope>NUCLEOTIDE SEQUENCE [LARGE SCALE GENOMIC DNA]</scope>
    <source>
        <strain evidence="4">CM1001059</strain>
    </source>
</reference>
<dbReference type="AlphaFoldDB" id="A0A182UHG7"/>
<feature type="transmembrane region" description="Helical" evidence="1">
    <location>
        <begin position="105"/>
        <end position="127"/>
    </location>
</feature>
<evidence type="ECO:0000259" key="2">
    <source>
        <dbReference type="Pfam" id="PF16028"/>
    </source>
</evidence>
<sequence>MTINERTTLLPKEYQKTYSITIPQDDLNNNVSNITDDNGVLCEYVVKYMPTPCFDNRIATTSHCKHHLSIVIDERRQRYDSDSYALTKDELNKYIDDPWWIKMRYCCFATCWIVCLIALAISLYIAADALQHDVCLTPLTNNGTSLGPADLSISTNAIPLVADDAVSTPPSSIVFTLLNQPTS</sequence>
<dbReference type="Proteomes" id="UP000075902">
    <property type="component" value="Unassembled WGS sequence"/>
</dbReference>
<organism evidence="3 4">
    <name type="scientific">Anopheles melas</name>
    <dbReference type="NCBI Taxonomy" id="34690"/>
    <lineage>
        <taxon>Eukaryota</taxon>
        <taxon>Metazoa</taxon>
        <taxon>Ecdysozoa</taxon>
        <taxon>Arthropoda</taxon>
        <taxon>Hexapoda</taxon>
        <taxon>Insecta</taxon>
        <taxon>Pterygota</taxon>
        <taxon>Neoptera</taxon>
        <taxon>Endopterygota</taxon>
        <taxon>Diptera</taxon>
        <taxon>Nematocera</taxon>
        <taxon>Culicoidea</taxon>
        <taxon>Culicidae</taxon>
        <taxon>Anophelinae</taxon>
        <taxon>Anopheles</taxon>
    </lineage>
</organism>
<reference evidence="3" key="2">
    <citation type="submission" date="2020-05" db="UniProtKB">
        <authorList>
            <consortium name="EnsemblMetazoa"/>
        </authorList>
    </citation>
    <scope>IDENTIFICATION</scope>
    <source>
        <strain evidence="3">CM1001059</strain>
    </source>
</reference>
<accession>A0A182UHG7</accession>
<evidence type="ECO:0000256" key="1">
    <source>
        <dbReference type="SAM" id="Phobius"/>
    </source>
</evidence>